<dbReference type="SUPFAM" id="SSF49482">
    <property type="entry name" value="Aromatic compound dioxygenase"/>
    <property type="match status" value="1"/>
</dbReference>
<feature type="compositionally biased region" description="Low complexity" evidence="1">
    <location>
        <begin position="164"/>
        <end position="188"/>
    </location>
</feature>
<evidence type="ECO:0000313" key="2">
    <source>
        <dbReference type="EMBL" id="CAD0090140.1"/>
    </source>
</evidence>
<protein>
    <submittedName>
        <fullName evidence="2">Uncharacterized protein</fullName>
    </submittedName>
</protein>
<dbReference type="PANTHER" id="PTHR34315">
    <property type="match status" value="1"/>
</dbReference>
<evidence type="ECO:0000256" key="1">
    <source>
        <dbReference type="SAM" id="MobiDB-lite"/>
    </source>
</evidence>
<dbReference type="PANTHER" id="PTHR34315:SF2">
    <property type="entry name" value="ANCHORED DIOXYGENASE, PUTATIVE (AFU_ORTHOLOGUE AFUA_3G01800)-RELATED"/>
    <property type="match status" value="1"/>
</dbReference>
<dbReference type="InterPro" id="IPR015889">
    <property type="entry name" value="Intradiol_dOase_core"/>
</dbReference>
<keyword evidence="3" id="KW-1185">Reference proteome</keyword>
<proteinExistence type="predicted"/>
<name>A0A9N8JNH8_9PEZI</name>
<dbReference type="GO" id="GO:0016702">
    <property type="term" value="F:oxidoreductase activity, acting on single donors with incorporation of molecular oxygen, incorporation of two atoms of oxygen"/>
    <property type="evidence" value="ECO:0007669"/>
    <property type="project" value="InterPro"/>
</dbReference>
<feature type="compositionally biased region" description="Low complexity" evidence="1">
    <location>
        <begin position="130"/>
        <end position="154"/>
    </location>
</feature>
<comment type="caution">
    <text evidence="2">The sequence shown here is derived from an EMBL/GenBank/DDBJ whole genome shotgun (WGS) entry which is preliminary data.</text>
</comment>
<feature type="region of interest" description="Disordered" evidence="1">
    <location>
        <begin position="117"/>
        <end position="188"/>
    </location>
</feature>
<feature type="compositionally biased region" description="Gly residues" evidence="1">
    <location>
        <begin position="119"/>
        <end position="129"/>
    </location>
</feature>
<dbReference type="AlphaFoldDB" id="A0A9N8JNH8"/>
<accession>A0A9N8JNH8</accession>
<dbReference type="EMBL" id="CAIJEN010000008">
    <property type="protein sequence ID" value="CAD0090140.1"/>
    <property type="molecule type" value="Genomic_DNA"/>
</dbReference>
<sequence length="188" mass="19029">MNVTVFPNNTISATNNITHIGQLFWDTALRAAVEEVYPYNTNTQAVTTNDEDMWDIVQAGTTYDPFPQYIYLGDDISDGLFAWIQIGLDTTANYIDDEYYTVAAYVDADGGHASSNSFTGGGSGTGDAGNGTAPADGNASGSGAPTGSAPSDTAGGSGAGSPPGTGSVSGTSFASQSSSTSKTSSSVS</sequence>
<gene>
    <name evidence="2" type="ORF">AWRI4619_LOCUS6211</name>
</gene>
<dbReference type="Proteomes" id="UP000716446">
    <property type="component" value="Unassembled WGS sequence"/>
</dbReference>
<dbReference type="GO" id="GO:0005506">
    <property type="term" value="F:iron ion binding"/>
    <property type="evidence" value="ECO:0007669"/>
    <property type="project" value="InterPro"/>
</dbReference>
<organism evidence="2 3">
    <name type="scientific">Aureobasidium vineae</name>
    <dbReference type="NCBI Taxonomy" id="2773715"/>
    <lineage>
        <taxon>Eukaryota</taxon>
        <taxon>Fungi</taxon>
        <taxon>Dikarya</taxon>
        <taxon>Ascomycota</taxon>
        <taxon>Pezizomycotina</taxon>
        <taxon>Dothideomycetes</taxon>
        <taxon>Dothideomycetidae</taxon>
        <taxon>Dothideales</taxon>
        <taxon>Saccotheciaceae</taxon>
        <taxon>Aureobasidium</taxon>
    </lineage>
</organism>
<reference evidence="2" key="1">
    <citation type="submission" date="2020-06" db="EMBL/GenBank/DDBJ databases">
        <authorList>
            <person name="Onetto C."/>
        </authorList>
    </citation>
    <scope>NUCLEOTIDE SEQUENCE</scope>
</reference>
<evidence type="ECO:0000313" key="3">
    <source>
        <dbReference type="Proteomes" id="UP000716446"/>
    </source>
</evidence>